<evidence type="ECO:0000256" key="4">
    <source>
        <dbReference type="ARBA" id="ARBA00023269"/>
    </source>
</evidence>
<dbReference type="GO" id="GO:0046982">
    <property type="term" value="F:protein heterodimerization activity"/>
    <property type="evidence" value="ECO:0007669"/>
    <property type="project" value="InterPro"/>
</dbReference>
<keyword evidence="4" id="KW-0544">Nucleosome core</keyword>
<dbReference type="VEuPathDB" id="FungiDB:I303_04801"/>
<dbReference type="STRING" id="1296121.A0A1A6A5Y2"/>
<dbReference type="SMART" id="SM00428">
    <property type="entry name" value="H3"/>
    <property type="match status" value="1"/>
</dbReference>
<dbReference type="PRINTS" id="PR00622">
    <property type="entry name" value="HISTONEH3"/>
</dbReference>
<dbReference type="GeneID" id="28968500"/>
<comment type="subcellular location">
    <subcellularLocation>
        <location evidence="1">Chromosome</location>
    </subcellularLocation>
</comment>
<evidence type="ECO:0000256" key="2">
    <source>
        <dbReference type="ARBA" id="ARBA00010343"/>
    </source>
</evidence>
<keyword evidence="3" id="KW-0158">Chromosome</keyword>
<dbReference type="EMBL" id="KI894031">
    <property type="protein sequence ID" value="OBR85465.1"/>
    <property type="molecule type" value="Genomic_DNA"/>
</dbReference>
<evidence type="ECO:0000259" key="6">
    <source>
        <dbReference type="Pfam" id="PF00125"/>
    </source>
</evidence>
<dbReference type="Pfam" id="PF00125">
    <property type="entry name" value="Histone"/>
    <property type="match status" value="1"/>
</dbReference>
<evidence type="ECO:0000313" key="7">
    <source>
        <dbReference type="EMBL" id="OBR85465.1"/>
    </source>
</evidence>
<accession>A0A1A6A5Y2</accession>
<feature type="region of interest" description="Disordered" evidence="5">
    <location>
        <begin position="50"/>
        <end position="76"/>
    </location>
</feature>
<dbReference type="InterPro" id="IPR000164">
    <property type="entry name" value="Histone_H3/CENP-A"/>
</dbReference>
<keyword evidence="4" id="KW-0238">DNA-binding</keyword>
<dbReference type="Gene3D" id="1.10.20.10">
    <property type="entry name" value="Histone, subunit A"/>
    <property type="match status" value="1"/>
</dbReference>
<gene>
    <name evidence="7" type="ORF">I303_04801</name>
</gene>
<name>A0A1A6A5Y2_9TREE</name>
<dbReference type="GO" id="GO:0000786">
    <property type="term" value="C:nucleosome"/>
    <property type="evidence" value="ECO:0007669"/>
    <property type="project" value="UniProtKB-KW"/>
</dbReference>
<dbReference type="GO" id="GO:0030527">
    <property type="term" value="F:structural constituent of chromatin"/>
    <property type="evidence" value="ECO:0007669"/>
    <property type="project" value="InterPro"/>
</dbReference>
<dbReference type="CDD" id="cd22911">
    <property type="entry name" value="HFD_H3"/>
    <property type="match status" value="1"/>
</dbReference>
<evidence type="ECO:0000256" key="5">
    <source>
        <dbReference type="SAM" id="MobiDB-lite"/>
    </source>
</evidence>
<dbReference type="SUPFAM" id="SSF47113">
    <property type="entry name" value="Histone-fold"/>
    <property type="match status" value="1"/>
</dbReference>
<evidence type="ECO:0000256" key="1">
    <source>
        <dbReference type="ARBA" id="ARBA00004286"/>
    </source>
</evidence>
<evidence type="ECO:0000256" key="3">
    <source>
        <dbReference type="ARBA" id="ARBA00022454"/>
    </source>
</evidence>
<proteinExistence type="inferred from homology"/>
<sequence length="145" mass="16014">MKENKRIQSAPLLVPVAPFKTITAVKRIKADHDQSISIILKYLAFNPAPGRNAPGGRPSIADSEGGGQQRAKRRYRPGTLALKEIRRYQKSTDLLIAKLPFSRVVREVAMSLSSTEAGDLRWQSSAIMALQEAAEAFLVHLFEDA</sequence>
<dbReference type="OrthoDB" id="842664at2759"/>
<dbReference type="AlphaFoldDB" id="A0A1A6A5Y2"/>
<dbReference type="InterPro" id="IPR007125">
    <property type="entry name" value="H2A/H2B/H3"/>
</dbReference>
<dbReference type="KEGG" id="kdj:28968500"/>
<protein>
    <submittedName>
        <fullName evidence="7">Histone H3</fullName>
    </submittedName>
</protein>
<dbReference type="GO" id="GO:0003677">
    <property type="term" value="F:DNA binding"/>
    <property type="evidence" value="ECO:0007669"/>
    <property type="project" value="InterPro"/>
</dbReference>
<reference evidence="7" key="1">
    <citation type="submission" date="2013-07" db="EMBL/GenBank/DDBJ databases">
        <title>The Genome Sequence of Cryptococcus dejecticola CBS10117.</title>
        <authorList>
            <consortium name="The Broad Institute Genome Sequencing Platform"/>
            <person name="Cuomo C."/>
            <person name="Litvintseva A."/>
            <person name="Chen Y."/>
            <person name="Heitman J."/>
            <person name="Sun S."/>
            <person name="Springer D."/>
            <person name="Dromer F."/>
            <person name="Young S.K."/>
            <person name="Zeng Q."/>
            <person name="Gargeya S."/>
            <person name="Fitzgerald M."/>
            <person name="Abouelleil A."/>
            <person name="Alvarado L."/>
            <person name="Berlin A.M."/>
            <person name="Chapman S.B."/>
            <person name="Dewar J."/>
            <person name="Goldberg J."/>
            <person name="Griggs A."/>
            <person name="Gujja S."/>
            <person name="Hansen M."/>
            <person name="Howarth C."/>
            <person name="Imamovic A."/>
            <person name="Larimer J."/>
            <person name="McCowan C."/>
            <person name="Murphy C."/>
            <person name="Pearson M."/>
            <person name="Priest M."/>
            <person name="Roberts A."/>
            <person name="Saif S."/>
            <person name="Shea T."/>
            <person name="Sykes S."/>
            <person name="Wortman J."/>
            <person name="Nusbaum C."/>
            <person name="Birren B."/>
        </authorList>
    </citation>
    <scope>NUCLEOTIDE SEQUENCE [LARGE SCALE GENOMIC DNA]</scope>
    <source>
        <strain evidence="7">CBS 10117</strain>
    </source>
</reference>
<dbReference type="InterPro" id="IPR009072">
    <property type="entry name" value="Histone-fold"/>
</dbReference>
<dbReference type="RefSeq" id="XP_018263307.2">
    <property type="nucleotide sequence ID" value="XM_018408096.2"/>
</dbReference>
<comment type="similarity">
    <text evidence="2">Belongs to the histone H3 family.</text>
</comment>
<dbReference type="PANTHER" id="PTHR45810">
    <property type="entry name" value="HISTONE H3.2"/>
    <property type="match status" value="1"/>
</dbReference>
<feature type="domain" description="Core Histone H2A/H2B/H3" evidence="6">
    <location>
        <begin position="77"/>
        <end position="145"/>
    </location>
</feature>
<organism evidence="7">
    <name type="scientific">Kwoniella dejecticola CBS 10117</name>
    <dbReference type="NCBI Taxonomy" id="1296121"/>
    <lineage>
        <taxon>Eukaryota</taxon>
        <taxon>Fungi</taxon>
        <taxon>Dikarya</taxon>
        <taxon>Basidiomycota</taxon>
        <taxon>Agaricomycotina</taxon>
        <taxon>Tremellomycetes</taxon>
        <taxon>Tremellales</taxon>
        <taxon>Cryptococcaceae</taxon>
        <taxon>Kwoniella</taxon>
    </lineage>
</organism>